<name>A0A9X0WAX6_9GAMM</name>
<keyword evidence="2" id="KW-0028">Amino-acid biosynthesis</keyword>
<dbReference type="InterPro" id="IPR000891">
    <property type="entry name" value="PYR_CT"/>
</dbReference>
<dbReference type="RefSeq" id="WP_200246472.1">
    <property type="nucleotide sequence ID" value="NZ_NRRY01000030.1"/>
</dbReference>
<keyword evidence="5" id="KW-0100">Branched-chain amino acid biosynthesis</keyword>
<dbReference type="InterPro" id="IPR050073">
    <property type="entry name" value="2-IPM_HCS-like"/>
</dbReference>
<keyword evidence="4" id="KW-0464">Manganese</keyword>
<evidence type="ECO:0000259" key="8">
    <source>
        <dbReference type="PROSITE" id="PS50991"/>
    </source>
</evidence>
<keyword evidence="1" id="KW-0432">Leucine biosynthesis</keyword>
<dbReference type="Gene3D" id="3.30.160.340">
    <property type="match status" value="1"/>
</dbReference>
<keyword evidence="3 7" id="KW-0808">Transferase</keyword>
<dbReference type="SUPFAM" id="SSF110921">
    <property type="entry name" value="2-isopropylmalate synthase LeuA, allosteric (dimerisation) domain"/>
    <property type="match status" value="1"/>
</dbReference>
<evidence type="ECO:0000256" key="7">
    <source>
        <dbReference type="RuleBase" id="RU003523"/>
    </source>
</evidence>
<evidence type="ECO:0000256" key="1">
    <source>
        <dbReference type="ARBA" id="ARBA00022430"/>
    </source>
</evidence>
<dbReference type="SUPFAM" id="SSF51569">
    <property type="entry name" value="Aldolase"/>
    <property type="match status" value="1"/>
</dbReference>
<evidence type="ECO:0000256" key="2">
    <source>
        <dbReference type="ARBA" id="ARBA00022605"/>
    </source>
</evidence>
<organism evidence="9 10">
    <name type="scientific">Lamprobacter modestohalophilus</name>
    <dbReference type="NCBI Taxonomy" id="1064514"/>
    <lineage>
        <taxon>Bacteria</taxon>
        <taxon>Pseudomonadati</taxon>
        <taxon>Pseudomonadota</taxon>
        <taxon>Gammaproteobacteria</taxon>
        <taxon>Chromatiales</taxon>
        <taxon>Chromatiaceae</taxon>
        <taxon>Lamprobacter</taxon>
    </lineage>
</organism>
<gene>
    <name evidence="9" type="ORF">CKO42_16680</name>
</gene>
<dbReference type="EMBL" id="NRRY01000030">
    <property type="protein sequence ID" value="MBK1620047.1"/>
    <property type="molecule type" value="Genomic_DNA"/>
</dbReference>
<dbReference type="GO" id="GO:0009098">
    <property type="term" value="P:L-leucine biosynthetic process"/>
    <property type="evidence" value="ECO:0007669"/>
    <property type="project" value="UniProtKB-KW"/>
</dbReference>
<dbReference type="Pfam" id="PF00682">
    <property type="entry name" value="HMGL-like"/>
    <property type="match status" value="1"/>
</dbReference>
<dbReference type="SMART" id="SM00917">
    <property type="entry name" value="LeuA_dimer"/>
    <property type="match status" value="1"/>
</dbReference>
<dbReference type="PANTHER" id="PTHR10277:SF57">
    <property type="entry name" value="(R)-CITRAMALATE SYNTHASE CIMA"/>
    <property type="match status" value="1"/>
</dbReference>
<evidence type="ECO:0000256" key="3">
    <source>
        <dbReference type="ARBA" id="ARBA00022679"/>
    </source>
</evidence>
<accession>A0A9X0WAX6</accession>
<dbReference type="Proteomes" id="UP001138768">
    <property type="component" value="Unassembled WGS sequence"/>
</dbReference>
<reference evidence="9 10" key="1">
    <citation type="journal article" date="2020" name="Microorganisms">
        <title>Osmotic Adaptation and Compatible Solute Biosynthesis of Phototrophic Bacteria as Revealed from Genome Analyses.</title>
        <authorList>
            <person name="Imhoff J.F."/>
            <person name="Rahn T."/>
            <person name="Kunzel S."/>
            <person name="Keller A."/>
            <person name="Neulinger S.C."/>
        </authorList>
    </citation>
    <scope>NUCLEOTIDE SEQUENCE [LARGE SCALE GENOMIC DNA]</scope>
    <source>
        <strain evidence="9 10">DSM 25653</strain>
    </source>
</reference>
<dbReference type="PANTHER" id="PTHR10277">
    <property type="entry name" value="HOMOCITRATE SYNTHASE-RELATED"/>
    <property type="match status" value="1"/>
</dbReference>
<evidence type="ECO:0000256" key="5">
    <source>
        <dbReference type="ARBA" id="ARBA00023304"/>
    </source>
</evidence>
<dbReference type="AlphaFoldDB" id="A0A9X0WAX6"/>
<dbReference type="InterPro" id="IPR036230">
    <property type="entry name" value="LeuA_allosteric_dom_sf"/>
</dbReference>
<dbReference type="Pfam" id="PF22617">
    <property type="entry name" value="HCS_D2"/>
    <property type="match status" value="1"/>
</dbReference>
<dbReference type="GO" id="GO:0003852">
    <property type="term" value="F:2-isopropylmalate synthase activity"/>
    <property type="evidence" value="ECO:0007669"/>
    <property type="project" value="InterPro"/>
</dbReference>
<comment type="similarity">
    <text evidence="7">Belongs to the alpha-IPM synthase/homocitrate synthase family.</text>
</comment>
<comment type="function">
    <text evidence="6">Catalyzes the condensation of the acetyl group of acetyl-CoA with 3-methyl-2-oxobutanoate (2-ketoisovalerate) to form 3-carboxy-3-hydroxy-4-methylpentanoate (2-isopropylmalate).</text>
</comment>
<feature type="domain" description="Pyruvate carboxyltransferase" evidence="8">
    <location>
        <begin position="8"/>
        <end position="269"/>
    </location>
</feature>
<dbReference type="InterPro" id="IPR002034">
    <property type="entry name" value="AIPM/Hcit_synth_CS"/>
</dbReference>
<dbReference type="Gene3D" id="3.30.160.740">
    <property type="match status" value="1"/>
</dbReference>
<comment type="caution">
    <text evidence="9">The sequence shown here is derived from an EMBL/GenBank/DDBJ whole genome shotgun (WGS) entry which is preliminary data.</text>
</comment>
<dbReference type="Pfam" id="PF08502">
    <property type="entry name" value="LeuA_dimer"/>
    <property type="match status" value="1"/>
</dbReference>
<dbReference type="InterPro" id="IPR013785">
    <property type="entry name" value="Aldolase_TIM"/>
</dbReference>
<dbReference type="PROSITE" id="PS50991">
    <property type="entry name" value="PYR_CT"/>
    <property type="match status" value="1"/>
</dbReference>
<sequence>MTPDDPRILILDTTLRDGEQTQGVSFSPDEKLNIAKALLEMLRVDRIEVASARVSEGELGAVARIIDWARDKGLDQRIEVLGFVDGGKSIDWIRRAGGQVMNLLAKGSEKHCRTQLGKTPEQHAADVRANVLMAREQGLSVNLYLEDWSNGYADNRDYVFALTESLADLGIGHFMLPDTLGVMTPERVFAAISDMIRRFPGLRFDFHPHNDYGLATANVFAAAQAGAAGVHCTVNCLGERAGNASLAEVVVNLRDQLGMEIGIDESHLGHVSELVQYFSGKRISDNAPIVGDDVFTQTAGIHADGDNKGSLYVTRLSPERFGRRRVYALGKLAGKASLAKNLERIGISLSEENQRKVLKRIVELGDSKKTITADDLPFIIAEVLESKDYSHAELIACNISSSYGLESTASIKICLRGEHLTATGSGNGGFDAFNRALARVVKTQGLSLPALVDYEVRIPKGGRSDALTECTITWEDERGQFKTRGVHANQVFAAIGATMRMLNLVIHWSVKRKRDLADAADDADAEAHGSLVAAVADAAAADAASTADAADEAGTEAKPVAAIAKAAAAPGQADAAA</sequence>
<dbReference type="InterPro" id="IPR013709">
    <property type="entry name" value="2-isopropylmalate_synth_dimer"/>
</dbReference>
<keyword evidence="10" id="KW-1185">Reference proteome</keyword>
<evidence type="ECO:0000313" key="10">
    <source>
        <dbReference type="Proteomes" id="UP001138768"/>
    </source>
</evidence>
<dbReference type="PROSITE" id="PS00816">
    <property type="entry name" value="AIPM_HOMOCIT_SYNTH_2"/>
    <property type="match status" value="1"/>
</dbReference>
<protein>
    <submittedName>
        <fullName evidence="9">2-isopropylmalate synthase</fullName>
    </submittedName>
</protein>
<dbReference type="Gene3D" id="3.20.20.70">
    <property type="entry name" value="Aldolase class I"/>
    <property type="match status" value="1"/>
</dbReference>
<evidence type="ECO:0000256" key="6">
    <source>
        <dbReference type="ARBA" id="ARBA00037629"/>
    </source>
</evidence>
<dbReference type="PROSITE" id="PS00815">
    <property type="entry name" value="AIPM_HOMOCIT_SYNTH_1"/>
    <property type="match status" value="1"/>
</dbReference>
<dbReference type="InterPro" id="IPR054691">
    <property type="entry name" value="LeuA/HCS_post-cat"/>
</dbReference>
<evidence type="ECO:0000256" key="4">
    <source>
        <dbReference type="ARBA" id="ARBA00023211"/>
    </source>
</evidence>
<evidence type="ECO:0000313" key="9">
    <source>
        <dbReference type="EMBL" id="MBK1620047.1"/>
    </source>
</evidence>
<proteinExistence type="inferred from homology"/>